<keyword evidence="3" id="KW-1185">Reference proteome</keyword>
<protein>
    <submittedName>
        <fullName evidence="4">C6 domain-containing protein</fullName>
    </submittedName>
</protein>
<feature type="chain" id="PRO_5042292026" evidence="1">
    <location>
        <begin position="20"/>
        <end position="119"/>
    </location>
</feature>
<accession>A0AAF3ENS6</accession>
<evidence type="ECO:0000259" key="2">
    <source>
        <dbReference type="SMART" id="SM01048"/>
    </source>
</evidence>
<keyword evidence="1" id="KW-0732">Signal</keyword>
<feature type="domain" description="C6" evidence="2">
    <location>
        <begin position="23"/>
        <end position="116"/>
    </location>
</feature>
<evidence type="ECO:0000313" key="4">
    <source>
        <dbReference type="WBParaSite" id="MBELARI_LOCUS15709"/>
    </source>
</evidence>
<dbReference type="Proteomes" id="UP000887575">
    <property type="component" value="Unassembled WGS sequence"/>
</dbReference>
<feature type="signal peptide" evidence="1">
    <location>
        <begin position="1"/>
        <end position="19"/>
    </location>
</feature>
<evidence type="ECO:0000313" key="3">
    <source>
        <dbReference type="Proteomes" id="UP000887575"/>
    </source>
</evidence>
<dbReference type="SMART" id="SM01048">
    <property type="entry name" value="C6"/>
    <property type="match status" value="1"/>
</dbReference>
<evidence type="ECO:0000256" key="1">
    <source>
        <dbReference type="SAM" id="SignalP"/>
    </source>
</evidence>
<dbReference type="AlphaFoldDB" id="A0AAF3ENS6"/>
<dbReference type="WBParaSite" id="MBELARI_LOCUS15709">
    <property type="protein sequence ID" value="MBELARI_LOCUS15709"/>
    <property type="gene ID" value="MBELARI_LOCUS15709"/>
</dbReference>
<reference evidence="4" key="1">
    <citation type="submission" date="2024-02" db="UniProtKB">
        <authorList>
            <consortium name="WormBaseParasite"/>
        </authorList>
    </citation>
    <scope>IDENTIFICATION</scope>
</reference>
<sequence>MLVAILLSFLSTIAEFSSAQLSCDSCDAPVILKSPNSISGNFTFENVEWDTKGCILATLTCHGNEEHPVVILEFNSGQGGTLSGEERLSILLFCNEDTMWTTSVLGRVLVVTSLSCDIA</sequence>
<organism evidence="3 4">
    <name type="scientific">Mesorhabditis belari</name>
    <dbReference type="NCBI Taxonomy" id="2138241"/>
    <lineage>
        <taxon>Eukaryota</taxon>
        <taxon>Metazoa</taxon>
        <taxon>Ecdysozoa</taxon>
        <taxon>Nematoda</taxon>
        <taxon>Chromadorea</taxon>
        <taxon>Rhabditida</taxon>
        <taxon>Rhabditina</taxon>
        <taxon>Rhabditomorpha</taxon>
        <taxon>Rhabditoidea</taxon>
        <taxon>Rhabditidae</taxon>
        <taxon>Mesorhabditinae</taxon>
        <taxon>Mesorhabditis</taxon>
    </lineage>
</organism>
<name>A0AAF3ENS6_9BILA</name>
<dbReference type="InterPro" id="IPR002601">
    <property type="entry name" value="C6_domain"/>
</dbReference>
<proteinExistence type="predicted"/>